<dbReference type="EMBL" id="CAJEWN010000015">
    <property type="protein sequence ID" value="CAD2134372.1"/>
    <property type="molecule type" value="Genomic_DNA"/>
</dbReference>
<protein>
    <submittedName>
        <fullName evidence="1">Uncharacterized protein</fullName>
    </submittedName>
</protein>
<sequence>MEEAEKTYTREQMLLLDKLNEFKWPKMKIVRGKHTKIITENNSGFIL</sequence>
<dbReference type="AlphaFoldDB" id="A0A6V7TUJ2"/>
<evidence type="ECO:0000313" key="1">
    <source>
        <dbReference type="EMBL" id="CAD2134372.1"/>
    </source>
</evidence>
<accession>A0A6V7TUJ2</accession>
<comment type="caution">
    <text evidence="1">The sequence shown here is derived from an EMBL/GenBank/DDBJ whole genome shotgun (WGS) entry which is preliminary data.</text>
</comment>
<evidence type="ECO:0000313" key="2">
    <source>
        <dbReference type="Proteomes" id="UP000580250"/>
    </source>
</evidence>
<reference evidence="1 2" key="1">
    <citation type="submission" date="2020-08" db="EMBL/GenBank/DDBJ databases">
        <authorList>
            <person name="Koutsovoulos G."/>
            <person name="Danchin GJ E."/>
        </authorList>
    </citation>
    <scope>NUCLEOTIDE SEQUENCE [LARGE SCALE GENOMIC DNA]</scope>
</reference>
<proteinExistence type="predicted"/>
<organism evidence="1 2">
    <name type="scientific">Meloidogyne enterolobii</name>
    <name type="common">Root-knot nematode worm</name>
    <name type="synonym">Meloidogyne mayaguensis</name>
    <dbReference type="NCBI Taxonomy" id="390850"/>
    <lineage>
        <taxon>Eukaryota</taxon>
        <taxon>Metazoa</taxon>
        <taxon>Ecdysozoa</taxon>
        <taxon>Nematoda</taxon>
        <taxon>Chromadorea</taxon>
        <taxon>Rhabditida</taxon>
        <taxon>Tylenchina</taxon>
        <taxon>Tylenchomorpha</taxon>
        <taxon>Tylenchoidea</taxon>
        <taxon>Meloidogynidae</taxon>
        <taxon>Meloidogyninae</taxon>
        <taxon>Meloidogyne</taxon>
    </lineage>
</organism>
<name>A0A6V7TUJ2_MELEN</name>
<gene>
    <name evidence="1" type="ORF">MENT_LOCUS4358</name>
</gene>
<dbReference type="Proteomes" id="UP000580250">
    <property type="component" value="Unassembled WGS sequence"/>
</dbReference>